<sequence length="376" mass="39754">MLVAVSILAISLSILIYHHPLSTWPSYFASAQGSAAPTEPEQSQQGEERPAEQQQIESQGQQEKDVQLQDLSPATTPKATASNANAPAIPSFTLEEHHSSSESEDEDNLPPPSFPALNSAQRASKPAPPSFAMSPPPQPSLMAPPASNGSMAPPSKPASSPSLMAPPPRVSASSLRPLPTASTSQGFSAPATGLVPPRGPAAPGLIPPRGPVPNRGPVPSRGPPNSNGSLALPPSGNPNVIKTPNARNKVQLTPGHSPLDWANLQRSNTNLSGVSSLVCVTPSMLKFMNGRKDKETGKMKDAWSVYQGKVYNISPYLPYHPGGEGELRRAAGKDGTKLFMEVHPWVNWENMLGECMVGIFVSEEQAPAKSTLEDMD</sequence>
<reference evidence="1" key="1">
    <citation type="journal article" date="2020" name="Stud. Mycol.">
        <title>101 Dothideomycetes genomes: a test case for predicting lifestyles and emergence of pathogens.</title>
        <authorList>
            <person name="Haridas S."/>
            <person name="Albert R."/>
            <person name="Binder M."/>
            <person name="Bloem J."/>
            <person name="Labutti K."/>
            <person name="Salamov A."/>
            <person name="Andreopoulos B."/>
            <person name="Baker S."/>
            <person name="Barry K."/>
            <person name="Bills G."/>
            <person name="Bluhm B."/>
            <person name="Cannon C."/>
            <person name="Castanera R."/>
            <person name="Culley D."/>
            <person name="Daum C."/>
            <person name="Ezra D."/>
            <person name="Gonzalez J."/>
            <person name="Henrissat B."/>
            <person name="Kuo A."/>
            <person name="Liang C."/>
            <person name="Lipzen A."/>
            <person name="Lutzoni F."/>
            <person name="Magnuson J."/>
            <person name="Mondo S."/>
            <person name="Nolan M."/>
            <person name="Ohm R."/>
            <person name="Pangilinan J."/>
            <person name="Park H.-J."/>
            <person name="Ramirez L."/>
            <person name="Alfaro M."/>
            <person name="Sun H."/>
            <person name="Tritt A."/>
            <person name="Yoshinaga Y."/>
            <person name="Zwiers L.-H."/>
            <person name="Turgeon B."/>
            <person name="Goodwin S."/>
            <person name="Spatafora J."/>
            <person name="Crous P."/>
            <person name="Grigoriev I."/>
        </authorList>
    </citation>
    <scope>NUCLEOTIDE SEQUENCE</scope>
    <source>
        <strain evidence="1">CBS 525.71</strain>
    </source>
</reference>
<dbReference type="Proteomes" id="UP000799754">
    <property type="component" value="Unassembled WGS sequence"/>
</dbReference>
<gene>
    <name evidence="1" type="ORF">BU25DRAFT_416319</name>
</gene>
<organism evidence="1 2">
    <name type="scientific">Macroventuria anomochaeta</name>
    <dbReference type="NCBI Taxonomy" id="301207"/>
    <lineage>
        <taxon>Eukaryota</taxon>
        <taxon>Fungi</taxon>
        <taxon>Dikarya</taxon>
        <taxon>Ascomycota</taxon>
        <taxon>Pezizomycotina</taxon>
        <taxon>Dothideomycetes</taxon>
        <taxon>Pleosporomycetidae</taxon>
        <taxon>Pleosporales</taxon>
        <taxon>Pleosporineae</taxon>
        <taxon>Didymellaceae</taxon>
        <taxon>Macroventuria</taxon>
    </lineage>
</organism>
<dbReference type="EMBL" id="MU006760">
    <property type="protein sequence ID" value="KAF2621160.1"/>
    <property type="molecule type" value="Genomic_DNA"/>
</dbReference>
<comment type="caution">
    <text evidence="1">The sequence shown here is derived from an EMBL/GenBank/DDBJ whole genome shotgun (WGS) entry which is preliminary data.</text>
</comment>
<evidence type="ECO:0000313" key="1">
    <source>
        <dbReference type="EMBL" id="KAF2621160.1"/>
    </source>
</evidence>
<accession>A0ACB6RIC1</accession>
<name>A0ACB6RIC1_9PLEO</name>
<proteinExistence type="predicted"/>
<keyword evidence="2" id="KW-1185">Reference proteome</keyword>
<protein>
    <submittedName>
        <fullName evidence="1">Uncharacterized protein</fullName>
    </submittedName>
</protein>
<evidence type="ECO:0000313" key="2">
    <source>
        <dbReference type="Proteomes" id="UP000799754"/>
    </source>
</evidence>